<dbReference type="STRING" id="1121331.SAMN02745248_02592"/>
<evidence type="ECO:0000313" key="9">
    <source>
        <dbReference type="EMBL" id="SHK46255.1"/>
    </source>
</evidence>
<feature type="transmembrane region" description="Helical" evidence="8">
    <location>
        <begin position="296"/>
        <end position="322"/>
    </location>
</feature>
<dbReference type="AlphaFoldDB" id="A0A1M6SNI5"/>
<organism evidence="9 10">
    <name type="scientific">Hathewaya proteolytica DSM 3090</name>
    <dbReference type="NCBI Taxonomy" id="1121331"/>
    <lineage>
        <taxon>Bacteria</taxon>
        <taxon>Bacillati</taxon>
        <taxon>Bacillota</taxon>
        <taxon>Clostridia</taxon>
        <taxon>Eubacteriales</taxon>
        <taxon>Clostridiaceae</taxon>
        <taxon>Hathewaya</taxon>
    </lineage>
</organism>
<reference evidence="9 10" key="1">
    <citation type="submission" date="2016-11" db="EMBL/GenBank/DDBJ databases">
        <authorList>
            <person name="Jaros S."/>
            <person name="Januszkiewicz K."/>
            <person name="Wedrychowicz H."/>
        </authorList>
    </citation>
    <scope>NUCLEOTIDE SEQUENCE [LARGE SCALE GENOMIC DNA]</scope>
    <source>
        <strain evidence="9 10">DSM 3090</strain>
    </source>
</reference>
<evidence type="ECO:0000256" key="7">
    <source>
        <dbReference type="ARBA" id="ARBA00023136"/>
    </source>
</evidence>
<keyword evidence="7 8" id="KW-0472">Membrane</keyword>
<feature type="transmembrane region" description="Helical" evidence="8">
    <location>
        <begin position="215"/>
        <end position="236"/>
    </location>
</feature>
<dbReference type="InterPro" id="IPR018107">
    <property type="entry name" value="Na-dicarboxylate_symporter_CS"/>
</dbReference>
<dbReference type="OrthoDB" id="9768885at2"/>
<dbReference type="PROSITE" id="PS00713">
    <property type="entry name" value="NA_DICARBOXYL_SYMP_1"/>
    <property type="match status" value="1"/>
</dbReference>
<evidence type="ECO:0000256" key="2">
    <source>
        <dbReference type="ARBA" id="ARBA00022448"/>
    </source>
</evidence>
<proteinExistence type="predicted"/>
<keyword evidence="4 8" id="KW-0812">Transmembrane</keyword>
<evidence type="ECO:0000256" key="1">
    <source>
        <dbReference type="ARBA" id="ARBA00004651"/>
    </source>
</evidence>
<keyword evidence="3" id="KW-1003">Cell membrane</keyword>
<accession>A0A1M6SNI5</accession>
<feature type="transmembrane region" description="Helical" evidence="8">
    <location>
        <begin position="188"/>
        <end position="209"/>
    </location>
</feature>
<feature type="transmembrane region" description="Helical" evidence="8">
    <location>
        <begin position="150"/>
        <end position="167"/>
    </location>
</feature>
<dbReference type="Proteomes" id="UP000183952">
    <property type="component" value="Unassembled WGS sequence"/>
</dbReference>
<sequence>MKKLSSTSKILVSLILGIVFGLLCSNFVSQNINEAIAKWALGPLGDMFLRAIKMVVVPLVFFSLVVGTASIGDIKKLGRIGGKTIAFYLVTTAFAVSFALIIANILKPGIGVTALKTTAELNTATAPFIMDVFTNMIPTNPIQAMVEGNMLQVIFFAMVFGVAITLIGEKASPIVKLSEQINNILLKIISLVMMFAPIGVFALISKVIISQGTSILLSLFKYVAVVVFALAMHTFVTYGTLLKLLAKMSPIAFFKKFWPVMLVGFSTSSSNATIPVNMDTCNNKLGVSEKVSSFTIPLGATINMDGTAIMQGVAAIFIAQVFGMNLSIQQQLMVILIATLSSIGTAGVPSAGVVMLTMVLQQVGLPLEGAALVLSVDRIVDMFRTTTNITGDAVCTVIVAKSENEIKY</sequence>
<evidence type="ECO:0000256" key="4">
    <source>
        <dbReference type="ARBA" id="ARBA00022692"/>
    </source>
</evidence>
<feature type="transmembrane region" description="Helical" evidence="8">
    <location>
        <begin position="334"/>
        <end position="360"/>
    </location>
</feature>
<dbReference type="InterPro" id="IPR001991">
    <property type="entry name" value="Na-dicarboxylate_symporter"/>
</dbReference>
<comment type="subcellular location">
    <subcellularLocation>
        <location evidence="1">Cell membrane</location>
        <topology evidence="1">Multi-pass membrane protein</topology>
    </subcellularLocation>
</comment>
<keyword evidence="6 8" id="KW-1133">Transmembrane helix</keyword>
<keyword evidence="5" id="KW-0769">Symport</keyword>
<evidence type="ECO:0000313" key="10">
    <source>
        <dbReference type="Proteomes" id="UP000183952"/>
    </source>
</evidence>
<evidence type="ECO:0000256" key="5">
    <source>
        <dbReference type="ARBA" id="ARBA00022847"/>
    </source>
</evidence>
<protein>
    <submittedName>
        <fullName evidence="9">Na+/H+-dicarboxylate symporter</fullName>
    </submittedName>
</protein>
<dbReference type="FunFam" id="1.10.3860.10:FF:000001">
    <property type="entry name" value="C4-dicarboxylate transport protein"/>
    <property type="match status" value="1"/>
</dbReference>
<dbReference type="PANTHER" id="PTHR42865">
    <property type="entry name" value="PROTON/GLUTAMATE-ASPARTATE SYMPORTER"/>
    <property type="match status" value="1"/>
</dbReference>
<evidence type="ECO:0000256" key="6">
    <source>
        <dbReference type="ARBA" id="ARBA00022989"/>
    </source>
</evidence>
<dbReference type="InterPro" id="IPR036458">
    <property type="entry name" value="Na:dicarbo_symporter_sf"/>
</dbReference>
<gene>
    <name evidence="9" type="ORF">SAMN02745248_02592</name>
</gene>
<feature type="transmembrane region" description="Helical" evidence="8">
    <location>
        <begin position="47"/>
        <end position="72"/>
    </location>
</feature>
<dbReference type="PRINTS" id="PR00173">
    <property type="entry name" value="EDTRNSPORT"/>
</dbReference>
<dbReference type="EMBL" id="FRAD01000030">
    <property type="protein sequence ID" value="SHK46255.1"/>
    <property type="molecule type" value="Genomic_DNA"/>
</dbReference>
<dbReference type="PANTHER" id="PTHR42865:SF7">
    <property type="entry name" value="PROTON_GLUTAMATE-ASPARTATE SYMPORTER"/>
    <property type="match status" value="1"/>
</dbReference>
<dbReference type="SUPFAM" id="SSF118215">
    <property type="entry name" value="Proton glutamate symport protein"/>
    <property type="match status" value="1"/>
</dbReference>
<dbReference type="Pfam" id="PF00375">
    <property type="entry name" value="SDF"/>
    <property type="match status" value="1"/>
</dbReference>
<dbReference type="GO" id="GO:0006835">
    <property type="term" value="P:dicarboxylic acid transport"/>
    <property type="evidence" value="ECO:0007669"/>
    <property type="project" value="TreeGrafter"/>
</dbReference>
<evidence type="ECO:0000256" key="8">
    <source>
        <dbReference type="SAM" id="Phobius"/>
    </source>
</evidence>
<dbReference type="GO" id="GO:0005886">
    <property type="term" value="C:plasma membrane"/>
    <property type="evidence" value="ECO:0007669"/>
    <property type="project" value="UniProtKB-SubCell"/>
</dbReference>
<dbReference type="Gene3D" id="1.10.3860.10">
    <property type="entry name" value="Sodium:dicarboxylate symporter"/>
    <property type="match status" value="1"/>
</dbReference>
<evidence type="ECO:0000256" key="3">
    <source>
        <dbReference type="ARBA" id="ARBA00022475"/>
    </source>
</evidence>
<dbReference type="GO" id="GO:0015293">
    <property type="term" value="F:symporter activity"/>
    <property type="evidence" value="ECO:0007669"/>
    <property type="project" value="UniProtKB-KW"/>
</dbReference>
<keyword evidence="10" id="KW-1185">Reference proteome</keyword>
<keyword evidence="2" id="KW-0813">Transport</keyword>
<dbReference type="RefSeq" id="WP_072904481.1">
    <property type="nucleotide sequence ID" value="NZ_FRAD01000030.1"/>
</dbReference>
<name>A0A1M6SNI5_9CLOT</name>
<feature type="transmembrane region" description="Helical" evidence="8">
    <location>
        <begin position="84"/>
        <end position="106"/>
    </location>
</feature>